<dbReference type="KEGG" id="rho:RHOM_12470"/>
<gene>
    <name evidence="1" type="ordered locus">RHOM_12470</name>
</gene>
<evidence type="ECO:0000313" key="1">
    <source>
        <dbReference type="EMBL" id="AEN97602.1"/>
    </source>
</evidence>
<accession>G2T5B4</accession>
<dbReference type="HOGENOM" id="CLU_3239049_0_0_9"/>
<organism evidence="1 2">
    <name type="scientific">Roseburia hominis (strain DSM 16839 / JCM 17582 / NCIMB 14029 / A2-183)</name>
    <dbReference type="NCBI Taxonomy" id="585394"/>
    <lineage>
        <taxon>Bacteria</taxon>
        <taxon>Bacillati</taxon>
        <taxon>Bacillota</taxon>
        <taxon>Clostridia</taxon>
        <taxon>Lachnospirales</taxon>
        <taxon>Lachnospiraceae</taxon>
        <taxon>Roseburia</taxon>
    </lineage>
</organism>
<dbReference type="Proteomes" id="UP000008178">
    <property type="component" value="Chromosome"/>
</dbReference>
<protein>
    <submittedName>
        <fullName evidence="1">Uncharacterized protein</fullName>
    </submittedName>
</protein>
<dbReference type="STRING" id="585394.RHOM_12470"/>
<evidence type="ECO:0000313" key="2">
    <source>
        <dbReference type="Proteomes" id="UP000008178"/>
    </source>
</evidence>
<keyword evidence="2" id="KW-1185">Reference proteome</keyword>
<sequence length="43" mass="4830">MSRNIWKNSGNKEKALDANVENTRHTVPFLTTDALASAVREML</sequence>
<dbReference type="EMBL" id="CP003040">
    <property type="protein sequence ID" value="AEN97602.1"/>
    <property type="molecule type" value="Genomic_DNA"/>
</dbReference>
<dbReference type="AlphaFoldDB" id="G2T5B4"/>
<name>G2T5B4_ROSHA</name>
<reference evidence="1 2" key="1">
    <citation type="journal article" date="2015" name="Genome Announc.">
        <title>Complete genome sequence of the human gut symbiont Roseburia hominis.</title>
        <authorList>
            <person name="Travis A.J."/>
            <person name="Kelly D."/>
            <person name="Flint H.J."/>
            <person name="Aminov R.I."/>
        </authorList>
    </citation>
    <scope>NUCLEOTIDE SEQUENCE [LARGE SCALE GENOMIC DNA]</scope>
    <source>
        <strain evidence="2">DSM 16839 / JCM 17582 / NCIMB 14029 / A2-183</strain>
    </source>
</reference>
<proteinExistence type="predicted"/>